<feature type="compositionally biased region" description="Polar residues" evidence="1">
    <location>
        <begin position="61"/>
        <end position="70"/>
    </location>
</feature>
<protein>
    <recommendedName>
        <fullName evidence="4">Secreted protein</fullName>
    </recommendedName>
</protein>
<organism evidence="2 3">
    <name type="scientific">Necator americanus</name>
    <name type="common">Human hookworm</name>
    <dbReference type="NCBI Taxonomy" id="51031"/>
    <lineage>
        <taxon>Eukaryota</taxon>
        <taxon>Metazoa</taxon>
        <taxon>Ecdysozoa</taxon>
        <taxon>Nematoda</taxon>
        <taxon>Chromadorea</taxon>
        <taxon>Rhabditida</taxon>
        <taxon>Rhabditina</taxon>
        <taxon>Rhabditomorpha</taxon>
        <taxon>Strongyloidea</taxon>
        <taxon>Ancylostomatidae</taxon>
        <taxon>Bunostominae</taxon>
        <taxon>Necator</taxon>
    </lineage>
</organism>
<evidence type="ECO:0008006" key="4">
    <source>
        <dbReference type="Google" id="ProtNLM"/>
    </source>
</evidence>
<comment type="caution">
    <text evidence="2">The sequence shown here is derived from an EMBL/GenBank/DDBJ whole genome shotgun (WGS) entry which is preliminary data.</text>
</comment>
<keyword evidence="3" id="KW-1185">Reference proteome</keyword>
<reference evidence="2 3" key="1">
    <citation type="submission" date="2023-08" db="EMBL/GenBank/DDBJ databases">
        <title>A Necator americanus chromosomal reference genome.</title>
        <authorList>
            <person name="Ilik V."/>
            <person name="Petrzelkova K.J."/>
            <person name="Pardy F."/>
            <person name="Fuh T."/>
            <person name="Niatou-Singa F.S."/>
            <person name="Gouil Q."/>
            <person name="Baker L."/>
            <person name="Ritchie M.E."/>
            <person name="Jex A.R."/>
            <person name="Gazzola D."/>
            <person name="Li H."/>
            <person name="Toshio Fujiwara R."/>
            <person name="Zhan B."/>
            <person name="Aroian R.V."/>
            <person name="Pafco B."/>
            <person name="Schwarz E.M."/>
        </authorList>
    </citation>
    <scope>NUCLEOTIDE SEQUENCE [LARGE SCALE GENOMIC DNA]</scope>
    <source>
        <strain evidence="2 3">Aroian</strain>
        <tissue evidence="2">Whole animal</tissue>
    </source>
</reference>
<dbReference type="Proteomes" id="UP001303046">
    <property type="component" value="Unassembled WGS sequence"/>
</dbReference>
<feature type="region of interest" description="Disordered" evidence="1">
    <location>
        <begin position="61"/>
        <end position="93"/>
    </location>
</feature>
<sequence length="93" mass="10604">MRTVIDSSVLLMLRCGQHVHRYFVLPINRCNRPHSQWAARVRGRHVPSASKRLIRLVDPLTSTKYTSAGSPQEVEPRGPGPAHWTPRSQGRKR</sequence>
<evidence type="ECO:0000256" key="1">
    <source>
        <dbReference type="SAM" id="MobiDB-lite"/>
    </source>
</evidence>
<accession>A0ABR1EUU9</accession>
<evidence type="ECO:0000313" key="2">
    <source>
        <dbReference type="EMBL" id="KAK6766345.1"/>
    </source>
</evidence>
<gene>
    <name evidence="2" type="primary">Necator_chrX.g26112</name>
    <name evidence="2" type="ORF">RB195_025946</name>
</gene>
<name>A0ABR1EUU9_NECAM</name>
<proteinExistence type="predicted"/>
<evidence type="ECO:0000313" key="3">
    <source>
        <dbReference type="Proteomes" id="UP001303046"/>
    </source>
</evidence>
<dbReference type="EMBL" id="JAVFWL010000006">
    <property type="protein sequence ID" value="KAK6766345.1"/>
    <property type="molecule type" value="Genomic_DNA"/>
</dbReference>